<sequence>MAAARRWTSAVLSGVTDDELDDILLVVDELVSNAFDHGLSPRLMRLHRSEEPCLVSVEVCHASTQVPVLGRSRLGGHQGRGMLIVNRLAKDWGVTLVPHGKTVCAEVECEP</sequence>
<dbReference type="SUPFAM" id="SSF55874">
    <property type="entry name" value="ATPase domain of HSP90 chaperone/DNA topoisomerase II/histidine kinase"/>
    <property type="match status" value="1"/>
</dbReference>
<reference evidence="4" key="1">
    <citation type="journal article" date="2019" name="Int. J. Syst. Evol. Microbiol.">
        <title>The Global Catalogue of Microorganisms (GCM) 10K type strain sequencing project: providing services to taxonomists for standard genome sequencing and annotation.</title>
        <authorList>
            <consortium name="The Broad Institute Genomics Platform"/>
            <consortium name="The Broad Institute Genome Sequencing Center for Infectious Disease"/>
            <person name="Wu L."/>
            <person name="Ma J."/>
        </authorList>
    </citation>
    <scope>NUCLEOTIDE SEQUENCE [LARGE SCALE GENOMIC DNA]</scope>
    <source>
        <strain evidence="4">JCM 17494</strain>
    </source>
</reference>
<organism evidence="3 4">
    <name type="scientific">Lentzea roselyniae</name>
    <dbReference type="NCBI Taxonomy" id="531940"/>
    <lineage>
        <taxon>Bacteria</taxon>
        <taxon>Bacillati</taxon>
        <taxon>Actinomycetota</taxon>
        <taxon>Actinomycetes</taxon>
        <taxon>Pseudonocardiales</taxon>
        <taxon>Pseudonocardiaceae</taxon>
        <taxon>Lentzea</taxon>
    </lineage>
</organism>
<evidence type="ECO:0000313" key="3">
    <source>
        <dbReference type="EMBL" id="GAA3647712.1"/>
    </source>
</evidence>
<keyword evidence="1" id="KW-0418">Kinase</keyword>
<feature type="domain" description="Histidine kinase/HSP90-like ATPase" evidence="2">
    <location>
        <begin position="2"/>
        <end position="105"/>
    </location>
</feature>
<dbReference type="InterPro" id="IPR036890">
    <property type="entry name" value="HATPase_C_sf"/>
</dbReference>
<keyword evidence="4" id="KW-1185">Reference proteome</keyword>
<dbReference type="Proteomes" id="UP001500711">
    <property type="component" value="Unassembled WGS sequence"/>
</dbReference>
<evidence type="ECO:0000259" key="2">
    <source>
        <dbReference type="Pfam" id="PF13581"/>
    </source>
</evidence>
<accession>A0ABP7B4F7</accession>
<dbReference type="Gene3D" id="3.30.565.10">
    <property type="entry name" value="Histidine kinase-like ATPase, C-terminal domain"/>
    <property type="match status" value="1"/>
</dbReference>
<evidence type="ECO:0000256" key="1">
    <source>
        <dbReference type="ARBA" id="ARBA00022527"/>
    </source>
</evidence>
<dbReference type="CDD" id="cd16936">
    <property type="entry name" value="HATPase_RsbW-like"/>
    <property type="match status" value="1"/>
</dbReference>
<evidence type="ECO:0000313" key="4">
    <source>
        <dbReference type="Proteomes" id="UP001500711"/>
    </source>
</evidence>
<keyword evidence="1" id="KW-0723">Serine/threonine-protein kinase</keyword>
<gene>
    <name evidence="3" type="ORF">GCM10022267_37920</name>
</gene>
<name>A0ABP7B4F7_9PSEU</name>
<protein>
    <recommendedName>
        <fullName evidence="2">Histidine kinase/HSP90-like ATPase domain-containing protein</fullName>
    </recommendedName>
</protein>
<dbReference type="PANTHER" id="PTHR35526">
    <property type="entry name" value="ANTI-SIGMA-F FACTOR RSBW-RELATED"/>
    <property type="match status" value="1"/>
</dbReference>
<proteinExistence type="predicted"/>
<dbReference type="PANTHER" id="PTHR35526:SF3">
    <property type="entry name" value="ANTI-SIGMA-F FACTOR RSBW"/>
    <property type="match status" value="1"/>
</dbReference>
<dbReference type="InterPro" id="IPR003594">
    <property type="entry name" value="HATPase_dom"/>
</dbReference>
<dbReference type="InterPro" id="IPR050267">
    <property type="entry name" value="Anti-sigma-factor_SerPK"/>
</dbReference>
<comment type="caution">
    <text evidence="3">The sequence shown here is derived from an EMBL/GenBank/DDBJ whole genome shotgun (WGS) entry which is preliminary data.</text>
</comment>
<keyword evidence="1" id="KW-0808">Transferase</keyword>
<dbReference type="EMBL" id="BAABBE010000010">
    <property type="protein sequence ID" value="GAA3647712.1"/>
    <property type="molecule type" value="Genomic_DNA"/>
</dbReference>
<dbReference type="Pfam" id="PF13581">
    <property type="entry name" value="HATPase_c_2"/>
    <property type="match status" value="1"/>
</dbReference>